<feature type="transmembrane region" description="Helical" evidence="1">
    <location>
        <begin position="54"/>
        <end position="71"/>
    </location>
</feature>
<dbReference type="RefSeq" id="WP_165327613.1">
    <property type="nucleotide sequence ID" value="NZ_CP049109.1"/>
</dbReference>
<dbReference type="AlphaFoldDB" id="A0A6G6Y7Q6"/>
<protein>
    <submittedName>
        <fullName evidence="2">Uncharacterized protein</fullName>
    </submittedName>
</protein>
<reference evidence="2 3" key="1">
    <citation type="submission" date="2020-02" db="EMBL/GenBank/DDBJ databases">
        <authorList>
            <person name="Zheng R.K."/>
            <person name="Sun C.M."/>
        </authorList>
    </citation>
    <scope>NUCLEOTIDE SEQUENCE [LARGE SCALE GENOMIC DNA]</scope>
    <source>
        <strain evidence="3">zrk23</strain>
    </source>
</reference>
<dbReference type="Proteomes" id="UP000501568">
    <property type="component" value="Chromosome"/>
</dbReference>
<dbReference type="EMBL" id="CP049109">
    <property type="protein sequence ID" value="QIG80606.1"/>
    <property type="molecule type" value="Genomic_DNA"/>
</dbReference>
<proteinExistence type="predicted"/>
<keyword evidence="1" id="KW-0812">Transmembrane</keyword>
<evidence type="ECO:0000313" key="3">
    <source>
        <dbReference type="Proteomes" id="UP000501568"/>
    </source>
</evidence>
<evidence type="ECO:0000313" key="2">
    <source>
        <dbReference type="EMBL" id="QIG80606.1"/>
    </source>
</evidence>
<organism evidence="2 3">
    <name type="scientific">Stakelama tenebrarum</name>
    <dbReference type="NCBI Taxonomy" id="2711215"/>
    <lineage>
        <taxon>Bacteria</taxon>
        <taxon>Pseudomonadati</taxon>
        <taxon>Pseudomonadota</taxon>
        <taxon>Alphaproteobacteria</taxon>
        <taxon>Sphingomonadales</taxon>
        <taxon>Sphingomonadaceae</taxon>
        <taxon>Stakelama</taxon>
    </lineage>
</organism>
<feature type="transmembrane region" description="Helical" evidence="1">
    <location>
        <begin position="29"/>
        <end position="48"/>
    </location>
</feature>
<keyword evidence="1" id="KW-0472">Membrane</keyword>
<accession>A0A6G6Y7Q6</accession>
<sequence length="131" mass="13852">MREPRATQDHSDPVRGHSPHLAVRRGSRLLSAAVATAIFLWLTTSITGAARGPGLLLATCYLVALFLLLAARDMNRDTLPAPSIASAFAEGAVWHALCGAFLIFLGPLVFLGFVIAGGAGTAAYRWLNAPR</sequence>
<dbReference type="KEGG" id="spzr:G5C33_12980"/>
<gene>
    <name evidence="2" type="ORF">G5C33_12980</name>
</gene>
<keyword evidence="3" id="KW-1185">Reference proteome</keyword>
<keyword evidence="1" id="KW-1133">Transmembrane helix</keyword>
<name>A0A6G6Y7Q6_9SPHN</name>
<evidence type="ECO:0000256" key="1">
    <source>
        <dbReference type="SAM" id="Phobius"/>
    </source>
</evidence>
<feature type="transmembrane region" description="Helical" evidence="1">
    <location>
        <begin position="83"/>
        <end position="103"/>
    </location>
</feature>